<proteinExistence type="predicted"/>
<name>A0A8S4NQM5_OWEFU</name>
<dbReference type="GO" id="GO:0005509">
    <property type="term" value="F:calcium ion binding"/>
    <property type="evidence" value="ECO:0007669"/>
    <property type="project" value="InterPro"/>
</dbReference>
<reference evidence="6" key="1">
    <citation type="submission" date="2022-03" db="EMBL/GenBank/DDBJ databases">
        <authorList>
            <person name="Martin C."/>
        </authorList>
    </citation>
    <scope>NUCLEOTIDE SEQUENCE</scope>
</reference>
<dbReference type="InterPro" id="IPR018247">
    <property type="entry name" value="EF_Hand_1_Ca_BS"/>
</dbReference>
<dbReference type="PANTHER" id="PTHR34524:SF6">
    <property type="entry name" value="CALCYPHOSINE LIKE"/>
    <property type="match status" value="1"/>
</dbReference>
<dbReference type="PROSITE" id="PS00018">
    <property type="entry name" value="EF_HAND_1"/>
    <property type="match status" value="3"/>
</dbReference>
<evidence type="ECO:0000313" key="7">
    <source>
        <dbReference type="Proteomes" id="UP000749559"/>
    </source>
</evidence>
<dbReference type="InterPro" id="IPR002048">
    <property type="entry name" value="EF_hand_dom"/>
</dbReference>
<evidence type="ECO:0000313" key="6">
    <source>
        <dbReference type="EMBL" id="CAH1782632.1"/>
    </source>
</evidence>
<feature type="domain" description="EF-hand" evidence="5">
    <location>
        <begin position="74"/>
        <end position="109"/>
    </location>
</feature>
<dbReference type="Gene3D" id="1.10.238.10">
    <property type="entry name" value="EF-hand"/>
    <property type="match status" value="2"/>
</dbReference>
<evidence type="ECO:0000256" key="1">
    <source>
        <dbReference type="ARBA" id="ARBA00022723"/>
    </source>
</evidence>
<dbReference type="OrthoDB" id="26525at2759"/>
<dbReference type="Pfam" id="PF13499">
    <property type="entry name" value="EF-hand_7"/>
    <property type="match status" value="1"/>
</dbReference>
<dbReference type="PROSITE" id="PS50222">
    <property type="entry name" value="EF_HAND_2"/>
    <property type="match status" value="2"/>
</dbReference>
<dbReference type="SUPFAM" id="SSF47473">
    <property type="entry name" value="EF-hand"/>
    <property type="match status" value="1"/>
</dbReference>
<feature type="signal peptide" evidence="4">
    <location>
        <begin position="1"/>
        <end position="24"/>
    </location>
</feature>
<comment type="caution">
    <text evidence="6">The sequence shown here is derived from an EMBL/GenBank/DDBJ whole genome shotgun (WGS) entry which is preliminary data.</text>
</comment>
<dbReference type="InterPro" id="IPR051581">
    <property type="entry name" value="Ca-bind"/>
</dbReference>
<dbReference type="EMBL" id="CAIIXF020000005">
    <property type="protein sequence ID" value="CAH1782632.1"/>
    <property type="molecule type" value="Genomic_DNA"/>
</dbReference>
<dbReference type="PANTHER" id="PTHR34524">
    <property type="entry name" value="CALCYPHOSIN"/>
    <property type="match status" value="1"/>
</dbReference>
<keyword evidence="1" id="KW-0479">Metal-binding</keyword>
<evidence type="ECO:0000259" key="5">
    <source>
        <dbReference type="PROSITE" id="PS50222"/>
    </source>
</evidence>
<evidence type="ECO:0000256" key="3">
    <source>
        <dbReference type="ARBA" id="ARBA00022837"/>
    </source>
</evidence>
<feature type="chain" id="PRO_5035925376" description="EF-hand domain-containing protein" evidence="4">
    <location>
        <begin position="25"/>
        <end position="223"/>
    </location>
</feature>
<dbReference type="AlphaFoldDB" id="A0A8S4NQM5"/>
<gene>
    <name evidence="6" type="ORF">OFUS_LOCUS9060</name>
</gene>
<keyword evidence="3" id="KW-0106">Calcium</keyword>
<evidence type="ECO:0000256" key="2">
    <source>
        <dbReference type="ARBA" id="ARBA00022737"/>
    </source>
</evidence>
<evidence type="ECO:0000256" key="4">
    <source>
        <dbReference type="SAM" id="SignalP"/>
    </source>
</evidence>
<sequence>MQSTTLIFLGVAVVLLGTVQRGSATNQALRLRLIEALLKRFTLDDPKDFNTEHLNIDISGVNEGLILYKCFGTNSAGSISSKYNEVDEDNDGVVDLKEFVNGMKKYRCNANGAELFRIYDADNSDFLDSEEFRIALRQPWSDFKKKAVMHKFLTADKNSDGVFAADDAVMKTMQSVMNLVVRIDANKDGKVSLQEFVDYWSRKLGDVENDNTFSIKLQNAFAI</sequence>
<dbReference type="Pfam" id="PF13833">
    <property type="entry name" value="EF-hand_8"/>
    <property type="match status" value="1"/>
</dbReference>
<dbReference type="SMART" id="SM00054">
    <property type="entry name" value="EFh"/>
    <property type="match status" value="3"/>
</dbReference>
<protein>
    <recommendedName>
        <fullName evidence="5">EF-hand domain-containing protein</fullName>
    </recommendedName>
</protein>
<feature type="domain" description="EF-hand" evidence="5">
    <location>
        <begin position="171"/>
        <end position="206"/>
    </location>
</feature>
<dbReference type="Proteomes" id="UP000749559">
    <property type="component" value="Unassembled WGS sequence"/>
</dbReference>
<organism evidence="6 7">
    <name type="scientific">Owenia fusiformis</name>
    <name type="common">Polychaete worm</name>
    <dbReference type="NCBI Taxonomy" id="6347"/>
    <lineage>
        <taxon>Eukaryota</taxon>
        <taxon>Metazoa</taxon>
        <taxon>Spiralia</taxon>
        <taxon>Lophotrochozoa</taxon>
        <taxon>Annelida</taxon>
        <taxon>Polychaeta</taxon>
        <taxon>Sedentaria</taxon>
        <taxon>Canalipalpata</taxon>
        <taxon>Sabellida</taxon>
        <taxon>Oweniida</taxon>
        <taxon>Oweniidae</taxon>
        <taxon>Owenia</taxon>
    </lineage>
</organism>
<dbReference type="InterPro" id="IPR011992">
    <property type="entry name" value="EF-hand-dom_pair"/>
</dbReference>
<keyword evidence="7" id="KW-1185">Reference proteome</keyword>
<accession>A0A8S4NQM5</accession>
<keyword evidence="2" id="KW-0677">Repeat</keyword>
<keyword evidence="4" id="KW-0732">Signal</keyword>